<sequence length="165" mass="17028">MAIVGVPGWIGASAVSETGERWMAQAGSKVGLSTPFWMSSLAGRSANCMVATAQYMRQAATVWGANTTASGEAAHGTINGANMVGLNSTLVYIENNSTSLVPSLTAMGLQGGPARNITVNYGGQTAVASYLANSSNPSQYFMYSASTAFVNMLKSTGVLRQLTVS</sequence>
<dbReference type="Pfam" id="PF21721">
    <property type="entry name" value="Gp38_N"/>
    <property type="match status" value="1"/>
</dbReference>
<feature type="domain" description="Phage tail fibre adhesin Gp38 N-terminal" evidence="1">
    <location>
        <begin position="1"/>
        <end position="42"/>
    </location>
</feature>
<dbReference type="Proteomes" id="UP000225144">
    <property type="component" value="Genome"/>
</dbReference>
<organism evidence="2 3">
    <name type="scientific">Edwardsiella phage PEi26</name>
    <dbReference type="NCBI Taxonomy" id="1608311"/>
    <lineage>
        <taxon>Viruses</taxon>
        <taxon>Duplodnaviria</taxon>
        <taxon>Heunggongvirae</taxon>
        <taxon>Uroviricota</taxon>
        <taxon>Caudoviricetes</taxon>
        <taxon>Pantevenvirales</taxon>
        <taxon>Straboviridae</taxon>
        <taxon>Tevenvirinae</taxon>
        <taxon>Kanagawavirus</taxon>
        <taxon>Kanagawavirus pei20</taxon>
    </lineage>
</organism>
<accession>A0A0B6VTY0</accession>
<evidence type="ECO:0000313" key="2">
    <source>
        <dbReference type="EMBL" id="BAQ23226.1"/>
    </source>
</evidence>
<dbReference type="InterPro" id="IPR048291">
    <property type="entry name" value="Gp38_N"/>
</dbReference>
<evidence type="ECO:0000259" key="1">
    <source>
        <dbReference type="Pfam" id="PF21721"/>
    </source>
</evidence>
<gene>
    <name evidence="2" type="primary">38</name>
</gene>
<protein>
    <submittedName>
        <fullName evidence="2">Distal long tail fiber assembly catalyst</fullName>
    </submittedName>
</protein>
<reference evidence="2 3" key="1">
    <citation type="submission" date="2015-02" db="EMBL/GenBank/DDBJ databases">
        <title>Complete genome sequences of Edwardsiella bacteriophages, PEi20 and PEi26.</title>
        <authorList>
            <person name="Yasuike M."/>
            <person name="Nishiki I."/>
            <person name="Iwasaki Y."/>
            <person name="Nakamura Y."/>
            <person name="Fujiwara A."/>
            <person name="Hassan E.S."/>
            <person name="Mahmoud M.M."/>
            <person name="Kawato Y."/>
            <person name="Nagai S."/>
            <person name="Kobayashi T."/>
            <person name="Ototake M."/>
            <person name="Nakai T."/>
        </authorList>
    </citation>
    <scope>NUCLEOTIDE SEQUENCE [LARGE SCALE GENOMIC DNA]</scope>
</reference>
<proteinExistence type="predicted"/>
<dbReference type="EMBL" id="AP014715">
    <property type="protein sequence ID" value="BAQ23226.1"/>
    <property type="molecule type" value="Genomic_DNA"/>
</dbReference>
<evidence type="ECO:0000313" key="3">
    <source>
        <dbReference type="Proteomes" id="UP000225144"/>
    </source>
</evidence>
<name>A0A0B6VTY0_9CAUD</name>